<dbReference type="Proteomes" id="UP000827284">
    <property type="component" value="Unassembled WGS sequence"/>
</dbReference>
<dbReference type="InterPro" id="IPR015943">
    <property type="entry name" value="WD40/YVTN_repeat-like_dom_sf"/>
</dbReference>
<dbReference type="InterPro" id="IPR036322">
    <property type="entry name" value="WD40_repeat_dom_sf"/>
</dbReference>
<dbReference type="SMART" id="SM01167">
    <property type="entry name" value="DUF1900"/>
    <property type="match status" value="1"/>
</dbReference>
<dbReference type="PROSITE" id="PS00678">
    <property type="entry name" value="WD_REPEATS_1"/>
    <property type="match status" value="1"/>
</dbReference>
<keyword evidence="2" id="KW-0597">Phosphoprotein</keyword>
<dbReference type="Pfam" id="PF08953">
    <property type="entry name" value="DUF1899"/>
    <property type="match status" value="1"/>
</dbReference>
<evidence type="ECO:0000256" key="8">
    <source>
        <dbReference type="PROSITE-ProRule" id="PRU00221"/>
    </source>
</evidence>
<feature type="repeat" description="WD" evidence="8">
    <location>
        <begin position="125"/>
        <end position="167"/>
    </location>
</feature>
<organism evidence="12 13">
    <name type="scientific">Entomortierella parvispora</name>
    <dbReference type="NCBI Taxonomy" id="205924"/>
    <lineage>
        <taxon>Eukaryota</taxon>
        <taxon>Fungi</taxon>
        <taxon>Fungi incertae sedis</taxon>
        <taxon>Mucoromycota</taxon>
        <taxon>Mortierellomycotina</taxon>
        <taxon>Mortierellomycetes</taxon>
        <taxon>Mortierellales</taxon>
        <taxon>Mortierellaceae</taxon>
        <taxon>Entomortierella</taxon>
    </lineage>
</organism>
<feature type="repeat" description="WD" evidence="8">
    <location>
        <begin position="76"/>
        <end position="110"/>
    </location>
</feature>
<evidence type="ECO:0000256" key="10">
    <source>
        <dbReference type="SAM" id="Coils"/>
    </source>
</evidence>
<keyword evidence="6" id="KW-0009">Actin-binding</keyword>
<dbReference type="InterPro" id="IPR015505">
    <property type="entry name" value="Coronin"/>
</dbReference>
<evidence type="ECO:0000256" key="5">
    <source>
        <dbReference type="ARBA" id="ARBA00023054"/>
    </source>
</evidence>
<evidence type="ECO:0000313" key="13">
    <source>
        <dbReference type="Proteomes" id="UP000827284"/>
    </source>
</evidence>
<evidence type="ECO:0000256" key="4">
    <source>
        <dbReference type="ARBA" id="ARBA00022737"/>
    </source>
</evidence>
<keyword evidence="5 10" id="KW-0175">Coiled coil</keyword>
<dbReference type="AlphaFoldDB" id="A0A9P3LUA2"/>
<evidence type="ECO:0000256" key="9">
    <source>
        <dbReference type="RuleBase" id="RU280818"/>
    </source>
</evidence>
<comment type="caution">
    <text evidence="12">The sequence shown here is derived from an EMBL/GenBank/DDBJ whole genome shotgun (WGS) entry which is preliminary data.</text>
</comment>
<keyword evidence="4 9" id="KW-0677">Repeat</keyword>
<dbReference type="PANTHER" id="PTHR10856">
    <property type="entry name" value="CORONIN"/>
    <property type="match status" value="1"/>
</dbReference>
<comment type="subunit">
    <text evidence="7">Binds to F-actin.</text>
</comment>
<dbReference type="OrthoDB" id="1850764at2759"/>
<feature type="coiled-coil region" evidence="10">
    <location>
        <begin position="417"/>
        <end position="458"/>
    </location>
</feature>
<dbReference type="PANTHER" id="PTHR10856:SF0">
    <property type="entry name" value="CORONIN"/>
    <property type="match status" value="1"/>
</dbReference>
<feature type="repeat" description="WD" evidence="8">
    <location>
        <begin position="168"/>
        <end position="209"/>
    </location>
</feature>
<proteinExistence type="inferred from homology"/>
<evidence type="ECO:0000256" key="1">
    <source>
        <dbReference type="ARBA" id="ARBA00009482"/>
    </source>
</evidence>
<evidence type="ECO:0000256" key="7">
    <source>
        <dbReference type="ARBA" id="ARBA00062568"/>
    </source>
</evidence>
<dbReference type="SMART" id="SM01166">
    <property type="entry name" value="DUF1899"/>
    <property type="match status" value="1"/>
</dbReference>
<dbReference type="InterPro" id="IPR001680">
    <property type="entry name" value="WD40_rpt"/>
</dbReference>
<name>A0A9P3LUA2_9FUNG</name>
<dbReference type="Pfam" id="PF16300">
    <property type="entry name" value="WD40_4"/>
    <property type="match status" value="1"/>
</dbReference>
<dbReference type="SMART" id="SM00320">
    <property type="entry name" value="WD40"/>
    <property type="match status" value="4"/>
</dbReference>
<evidence type="ECO:0000259" key="11">
    <source>
        <dbReference type="SMART" id="SM01166"/>
    </source>
</evidence>
<dbReference type="GO" id="GO:0007015">
    <property type="term" value="P:actin filament organization"/>
    <property type="evidence" value="ECO:0007669"/>
    <property type="project" value="TreeGrafter"/>
</dbReference>
<dbReference type="EMBL" id="BQFW01000004">
    <property type="protein sequence ID" value="GJJ70946.1"/>
    <property type="molecule type" value="Genomic_DNA"/>
</dbReference>
<sequence length="458" mass="50809">MSRFVRASKYRHVYGTAARRELSYDNVKVSGNAWDTNLIKVNPKFFSLNWNSGGGGAFAVIPLSMTGKVPDALPLYRGHSAAVLDTDFSPFNDNLIASASEDSKVFLYTIPDELGEEDIEPVVRLTTHGRKVGQVLFNPVAENVLLSASADLTIKLWDVEKGVEKQEITGHMEVIQSVCWNYNGSLVATTCRDKKLRVFDIRSNKVVQVADSHQGVKGSRVVWMGDSNRLATTGFSKVSDRQVNIWDSSNLETPLKQTNMDTSSGVVMPFYDGDSNMLYLAGKGDGNIRYFEFENDEMYPLSEYGSNVPQRGMAFMPKRALNVESCEIARAYKVSNGLVEPISFTVPRKSDSFQADLYPDCAGDEPALTADAWFGGETANPKLISLEKGFTATVKKEFVASAAAQVAEEYVAAPKNDKEYQDAYHKLRQENDDLKNQIAQKDVKIRLLEVQLEQLASK</sequence>
<gene>
    <name evidence="12" type="ORF">EMPS_03296</name>
</gene>
<evidence type="ECO:0000256" key="6">
    <source>
        <dbReference type="ARBA" id="ARBA00023203"/>
    </source>
</evidence>
<dbReference type="PROSITE" id="PS50082">
    <property type="entry name" value="WD_REPEATS_2"/>
    <property type="match status" value="3"/>
</dbReference>
<evidence type="ECO:0000256" key="3">
    <source>
        <dbReference type="ARBA" id="ARBA00022574"/>
    </source>
</evidence>
<feature type="domain" description="DUF1899" evidence="11">
    <location>
        <begin position="3"/>
        <end position="67"/>
    </location>
</feature>
<reference evidence="12" key="2">
    <citation type="journal article" date="2022" name="Microbiol. Resour. Announc.">
        <title>Whole-Genome Sequence of Entomortierella parvispora E1425, a Mucoromycotan Fungus Associated with Burkholderiaceae-Related Endosymbiotic Bacteria.</title>
        <authorList>
            <person name="Herlambang A."/>
            <person name="Guo Y."/>
            <person name="Takashima Y."/>
            <person name="Narisawa K."/>
            <person name="Ohta H."/>
            <person name="Nishizawa T."/>
        </authorList>
    </citation>
    <scope>NUCLEOTIDE SEQUENCE</scope>
    <source>
        <strain evidence="12">E1425</strain>
    </source>
</reference>
<protein>
    <recommendedName>
        <fullName evidence="9">Coronin</fullName>
    </recommendedName>
</protein>
<dbReference type="InterPro" id="IPR015048">
    <property type="entry name" value="DUF1899"/>
</dbReference>
<dbReference type="InterPro" id="IPR019775">
    <property type="entry name" value="WD40_repeat_CS"/>
</dbReference>
<evidence type="ECO:0000313" key="12">
    <source>
        <dbReference type="EMBL" id="GJJ70946.1"/>
    </source>
</evidence>
<keyword evidence="3 8" id="KW-0853">WD repeat</keyword>
<dbReference type="Pfam" id="PF00400">
    <property type="entry name" value="WD40"/>
    <property type="match status" value="3"/>
</dbReference>
<accession>A0A9P3LUA2</accession>
<dbReference type="Gene3D" id="2.130.10.10">
    <property type="entry name" value="YVTN repeat-like/Quinoprotein amine dehydrogenase"/>
    <property type="match status" value="1"/>
</dbReference>
<dbReference type="PROSITE" id="PS50294">
    <property type="entry name" value="WD_REPEATS_REGION"/>
    <property type="match status" value="2"/>
</dbReference>
<keyword evidence="13" id="KW-1185">Reference proteome</keyword>
<evidence type="ECO:0000256" key="2">
    <source>
        <dbReference type="ARBA" id="ARBA00022553"/>
    </source>
</evidence>
<dbReference type="GO" id="GO:0051015">
    <property type="term" value="F:actin filament binding"/>
    <property type="evidence" value="ECO:0007669"/>
    <property type="project" value="TreeGrafter"/>
</dbReference>
<dbReference type="FunFam" id="2.130.10.10:FF:000197">
    <property type="entry name" value="Coronin"/>
    <property type="match status" value="1"/>
</dbReference>
<dbReference type="SUPFAM" id="SSF50978">
    <property type="entry name" value="WD40 repeat-like"/>
    <property type="match status" value="1"/>
</dbReference>
<comment type="similarity">
    <text evidence="1 9">Belongs to the WD repeat coronin family.</text>
</comment>
<dbReference type="GO" id="GO:0030479">
    <property type="term" value="C:actin cortical patch"/>
    <property type="evidence" value="ECO:0007669"/>
    <property type="project" value="UniProtKB-ARBA"/>
</dbReference>
<reference evidence="12" key="1">
    <citation type="submission" date="2021-11" db="EMBL/GenBank/DDBJ databases">
        <authorList>
            <person name="Herlambang A."/>
            <person name="Guo Y."/>
            <person name="Takashima Y."/>
            <person name="Nishizawa T."/>
        </authorList>
    </citation>
    <scope>NUCLEOTIDE SEQUENCE</scope>
    <source>
        <strain evidence="12">E1425</strain>
    </source>
</reference>